<dbReference type="AlphaFoldDB" id="A0ABD0LQ69"/>
<sequence>KWRNTPRQNSVRRTTGYGTARATASARTPASCLLFYSPRLHRSGAAADDFGWDCQSQRSTPSYTVVPAAAEDDCGAAAQMR</sequence>
<gene>
    <name evidence="2" type="ORF">BaRGS_00007707</name>
</gene>
<protein>
    <submittedName>
        <fullName evidence="2">Uncharacterized protein</fullName>
    </submittedName>
</protein>
<feature type="non-terminal residue" evidence="2">
    <location>
        <position position="1"/>
    </location>
</feature>
<feature type="compositionally biased region" description="Low complexity" evidence="1">
    <location>
        <begin position="12"/>
        <end position="24"/>
    </location>
</feature>
<organism evidence="2 3">
    <name type="scientific">Batillaria attramentaria</name>
    <dbReference type="NCBI Taxonomy" id="370345"/>
    <lineage>
        <taxon>Eukaryota</taxon>
        <taxon>Metazoa</taxon>
        <taxon>Spiralia</taxon>
        <taxon>Lophotrochozoa</taxon>
        <taxon>Mollusca</taxon>
        <taxon>Gastropoda</taxon>
        <taxon>Caenogastropoda</taxon>
        <taxon>Sorbeoconcha</taxon>
        <taxon>Cerithioidea</taxon>
        <taxon>Batillariidae</taxon>
        <taxon>Batillaria</taxon>
    </lineage>
</organism>
<name>A0ABD0LQ69_9CAEN</name>
<evidence type="ECO:0000256" key="1">
    <source>
        <dbReference type="SAM" id="MobiDB-lite"/>
    </source>
</evidence>
<proteinExistence type="predicted"/>
<keyword evidence="3" id="KW-1185">Reference proteome</keyword>
<feature type="compositionally biased region" description="Polar residues" evidence="1">
    <location>
        <begin position="1"/>
        <end position="11"/>
    </location>
</feature>
<dbReference type="Proteomes" id="UP001519460">
    <property type="component" value="Unassembled WGS sequence"/>
</dbReference>
<evidence type="ECO:0000313" key="3">
    <source>
        <dbReference type="Proteomes" id="UP001519460"/>
    </source>
</evidence>
<dbReference type="EMBL" id="JACVVK020000033">
    <property type="protein sequence ID" value="KAK7501222.1"/>
    <property type="molecule type" value="Genomic_DNA"/>
</dbReference>
<accession>A0ABD0LQ69</accession>
<evidence type="ECO:0000313" key="2">
    <source>
        <dbReference type="EMBL" id="KAK7501222.1"/>
    </source>
</evidence>
<feature type="region of interest" description="Disordered" evidence="1">
    <location>
        <begin position="1"/>
        <end position="24"/>
    </location>
</feature>
<feature type="non-terminal residue" evidence="2">
    <location>
        <position position="81"/>
    </location>
</feature>
<comment type="caution">
    <text evidence="2">The sequence shown here is derived from an EMBL/GenBank/DDBJ whole genome shotgun (WGS) entry which is preliminary data.</text>
</comment>
<reference evidence="2 3" key="1">
    <citation type="journal article" date="2023" name="Sci. Data">
        <title>Genome assembly of the Korean intertidal mud-creeper Batillaria attramentaria.</title>
        <authorList>
            <person name="Patra A.K."/>
            <person name="Ho P.T."/>
            <person name="Jun S."/>
            <person name="Lee S.J."/>
            <person name="Kim Y."/>
            <person name="Won Y.J."/>
        </authorList>
    </citation>
    <scope>NUCLEOTIDE SEQUENCE [LARGE SCALE GENOMIC DNA]</scope>
    <source>
        <strain evidence="2">Wonlab-2016</strain>
    </source>
</reference>